<dbReference type="AlphaFoldDB" id="A0A919KU30"/>
<sequence length="103" mass="10214">MLCTRAALAAKGGMSIGWCSSAPAATISSSTDIDEVVACSMVPRLGEAGALLTGGRRAGRGRVAWSVLMGAVLRKAPDVTGPGLDGGRDRPGTTATVPYGGPA</sequence>
<accession>A0A919KU30</accession>
<evidence type="ECO:0000313" key="4">
    <source>
        <dbReference type="Proteomes" id="UP000617734"/>
    </source>
</evidence>
<organism evidence="3 4">
    <name type="scientific">Kitasatospora indigofera</name>
    <dbReference type="NCBI Taxonomy" id="67307"/>
    <lineage>
        <taxon>Bacteria</taxon>
        <taxon>Bacillati</taxon>
        <taxon>Actinomycetota</taxon>
        <taxon>Actinomycetes</taxon>
        <taxon>Kitasatosporales</taxon>
        <taxon>Streptomycetaceae</taxon>
        <taxon>Kitasatospora</taxon>
    </lineage>
</organism>
<feature type="chain" id="PRO_5037893924" evidence="2">
    <location>
        <begin position="25"/>
        <end position="103"/>
    </location>
</feature>
<comment type="caution">
    <text evidence="3">The sequence shown here is derived from an EMBL/GenBank/DDBJ whole genome shotgun (WGS) entry which is preliminary data.</text>
</comment>
<protein>
    <submittedName>
        <fullName evidence="3">Uncharacterized protein</fullName>
    </submittedName>
</protein>
<name>A0A919KU30_9ACTN</name>
<feature type="region of interest" description="Disordered" evidence="1">
    <location>
        <begin position="79"/>
        <end position="103"/>
    </location>
</feature>
<evidence type="ECO:0000256" key="2">
    <source>
        <dbReference type="SAM" id="SignalP"/>
    </source>
</evidence>
<reference evidence="3" key="1">
    <citation type="journal article" date="2014" name="Int. J. Syst. Evol. Microbiol.">
        <title>Complete genome sequence of Corynebacterium casei LMG S-19264T (=DSM 44701T), isolated from a smear-ripened cheese.</title>
        <authorList>
            <consortium name="US DOE Joint Genome Institute (JGI-PGF)"/>
            <person name="Walter F."/>
            <person name="Albersmeier A."/>
            <person name="Kalinowski J."/>
            <person name="Ruckert C."/>
        </authorList>
    </citation>
    <scope>NUCLEOTIDE SEQUENCE</scope>
    <source>
        <strain evidence="3">JCM 4646</strain>
    </source>
</reference>
<keyword evidence="4" id="KW-1185">Reference proteome</keyword>
<gene>
    <name evidence="3" type="ORF">GCM10018781_36970</name>
</gene>
<keyword evidence="2" id="KW-0732">Signal</keyword>
<reference evidence="3" key="2">
    <citation type="submission" date="2020-09" db="EMBL/GenBank/DDBJ databases">
        <authorList>
            <person name="Sun Q."/>
            <person name="Ohkuma M."/>
        </authorList>
    </citation>
    <scope>NUCLEOTIDE SEQUENCE</scope>
    <source>
        <strain evidence="3">JCM 4646</strain>
    </source>
</reference>
<proteinExistence type="predicted"/>
<dbReference type="Proteomes" id="UP000617734">
    <property type="component" value="Unassembled WGS sequence"/>
</dbReference>
<evidence type="ECO:0000313" key="3">
    <source>
        <dbReference type="EMBL" id="GHH73195.1"/>
    </source>
</evidence>
<dbReference type="EMBL" id="BNBO01000019">
    <property type="protein sequence ID" value="GHH73195.1"/>
    <property type="molecule type" value="Genomic_DNA"/>
</dbReference>
<evidence type="ECO:0000256" key="1">
    <source>
        <dbReference type="SAM" id="MobiDB-lite"/>
    </source>
</evidence>
<feature type="signal peptide" evidence="2">
    <location>
        <begin position="1"/>
        <end position="24"/>
    </location>
</feature>